<evidence type="ECO:0000256" key="7">
    <source>
        <dbReference type="RuleBase" id="RU003918"/>
    </source>
</evidence>
<keyword evidence="5" id="KW-0574">Periplasm</keyword>
<dbReference type="InterPro" id="IPR036316">
    <property type="entry name" value="Pili_assmbl_chap_C_dom_sf"/>
</dbReference>
<evidence type="ECO:0000313" key="11">
    <source>
        <dbReference type="EMBL" id="ASG64056.1"/>
    </source>
</evidence>
<dbReference type="InterPro" id="IPR016147">
    <property type="entry name" value="Pili_assmbl_chaperone_N"/>
</dbReference>
<protein>
    <submittedName>
        <fullName evidence="11">Fimbrial chaperone protein</fullName>
    </submittedName>
</protein>
<accession>A0A248KL91</accession>
<dbReference type="PRINTS" id="PR00969">
    <property type="entry name" value="CHAPERONPILI"/>
</dbReference>
<dbReference type="EMBL" id="CP022114">
    <property type="protein sequence ID" value="ASG64056.1"/>
    <property type="molecule type" value="Genomic_DNA"/>
</dbReference>
<dbReference type="PANTHER" id="PTHR30251">
    <property type="entry name" value="PILUS ASSEMBLY CHAPERONE"/>
    <property type="match status" value="1"/>
</dbReference>
<proteinExistence type="inferred from homology"/>
<feature type="domain" description="Pili assembly chaperone N-terminal" evidence="9">
    <location>
        <begin position="20"/>
        <end position="142"/>
    </location>
</feature>
<dbReference type="InterPro" id="IPR001829">
    <property type="entry name" value="Pili_assmbl_chaperone_bac"/>
</dbReference>
<dbReference type="InterPro" id="IPR050643">
    <property type="entry name" value="Periplasmic_pilus_chap"/>
</dbReference>
<gene>
    <name evidence="11" type="ORF">CEW81_19780</name>
</gene>
<dbReference type="SUPFAM" id="SSF49354">
    <property type="entry name" value="PapD-like"/>
    <property type="match status" value="1"/>
</dbReference>
<keyword evidence="4 8" id="KW-0732">Signal</keyword>
<dbReference type="InterPro" id="IPR013783">
    <property type="entry name" value="Ig-like_fold"/>
</dbReference>
<evidence type="ECO:0000256" key="8">
    <source>
        <dbReference type="SAM" id="SignalP"/>
    </source>
</evidence>
<reference evidence="11 12" key="1">
    <citation type="submission" date="2017-06" db="EMBL/GenBank/DDBJ databases">
        <title>Origin of plasmid-mediated fosfomycin resistance gene fosA3.</title>
        <authorList>
            <person name="Ito R."/>
            <person name="Pacey M.P."/>
            <person name="Doi Y."/>
        </authorList>
    </citation>
    <scope>NUCLEOTIDE SEQUENCE [LARGE SCALE GENOMIC DNA]</scope>
    <source>
        <strain evidence="11 12">YDC799</strain>
    </source>
</reference>
<dbReference type="GO" id="GO:0071555">
    <property type="term" value="P:cell wall organization"/>
    <property type="evidence" value="ECO:0007669"/>
    <property type="project" value="InterPro"/>
</dbReference>
<dbReference type="AlphaFoldDB" id="A0A248KL91"/>
<dbReference type="Proteomes" id="UP000197098">
    <property type="component" value="Chromosome"/>
</dbReference>
<evidence type="ECO:0000313" key="12">
    <source>
        <dbReference type="Proteomes" id="UP000197098"/>
    </source>
</evidence>
<organism evidence="11 12">
    <name type="scientific">Kluyvera genomosp. 3</name>
    <dbReference type="NCBI Taxonomy" id="2774055"/>
    <lineage>
        <taxon>Bacteria</taxon>
        <taxon>Pseudomonadati</taxon>
        <taxon>Pseudomonadota</taxon>
        <taxon>Gammaproteobacteria</taxon>
        <taxon>Enterobacterales</taxon>
        <taxon>Enterobacteriaceae</taxon>
        <taxon>Kluyvera</taxon>
    </lineage>
</organism>
<dbReference type="GO" id="GO:0030288">
    <property type="term" value="C:outer membrane-bounded periplasmic space"/>
    <property type="evidence" value="ECO:0007669"/>
    <property type="project" value="InterPro"/>
</dbReference>
<evidence type="ECO:0000256" key="4">
    <source>
        <dbReference type="ARBA" id="ARBA00022729"/>
    </source>
</evidence>
<evidence type="ECO:0000259" key="9">
    <source>
        <dbReference type="Pfam" id="PF00345"/>
    </source>
</evidence>
<name>A0A248KL91_9ENTR</name>
<sequence>MKKLIVFLLAALVSQTVAASVVINQTRVIYPAETKFVSVQLVNDSDKTHLVQSWLDNGDASAAPEKIKVPFSLMPPVVKMSGHSGQTLKIAATNIQTLPADRESVFWLNVLDVPPTPEDANENYLQVAIRNRIKVFYRPTSLEPLDSKTIEKVSISTSGGRTCLKNDSPYYLTIPQVVSWQGGQLKQIRKDNLLSDTVFIQPFGCVLVSDKVHSGGQYRITWLDDYGTKRFSLLNKS</sequence>
<dbReference type="SUPFAM" id="SSF49584">
    <property type="entry name" value="Periplasmic chaperone C-domain"/>
    <property type="match status" value="1"/>
</dbReference>
<dbReference type="InterPro" id="IPR016148">
    <property type="entry name" value="Pili_assmbl_chaperone_C"/>
</dbReference>
<evidence type="ECO:0000256" key="3">
    <source>
        <dbReference type="ARBA" id="ARBA00022558"/>
    </source>
</evidence>
<evidence type="ECO:0000256" key="6">
    <source>
        <dbReference type="ARBA" id="ARBA00023186"/>
    </source>
</evidence>
<feature type="domain" description="Pili assembly chaperone C-terminal" evidence="10">
    <location>
        <begin position="164"/>
        <end position="228"/>
    </location>
</feature>
<evidence type="ECO:0000256" key="1">
    <source>
        <dbReference type="ARBA" id="ARBA00004418"/>
    </source>
</evidence>
<feature type="signal peptide" evidence="8">
    <location>
        <begin position="1"/>
        <end position="19"/>
    </location>
</feature>
<evidence type="ECO:0000256" key="5">
    <source>
        <dbReference type="ARBA" id="ARBA00022764"/>
    </source>
</evidence>
<dbReference type="Gene3D" id="2.60.40.10">
    <property type="entry name" value="Immunoglobulins"/>
    <property type="match status" value="2"/>
</dbReference>
<keyword evidence="3" id="KW-1029">Fimbrium biogenesis</keyword>
<evidence type="ECO:0000259" key="10">
    <source>
        <dbReference type="Pfam" id="PF02753"/>
    </source>
</evidence>
<dbReference type="FunFam" id="2.60.40.10:FF:000458">
    <property type="entry name" value="Molecular chaperone FimC"/>
    <property type="match status" value="1"/>
</dbReference>
<dbReference type="Pfam" id="PF00345">
    <property type="entry name" value="PapD_N"/>
    <property type="match status" value="1"/>
</dbReference>
<dbReference type="InterPro" id="IPR008962">
    <property type="entry name" value="PapD-like_sf"/>
</dbReference>
<keyword evidence="6 7" id="KW-0143">Chaperone</keyword>
<comment type="subcellular location">
    <subcellularLocation>
        <location evidence="1 7">Periplasm</location>
    </subcellularLocation>
</comment>
<dbReference type="PROSITE" id="PS00635">
    <property type="entry name" value="PILI_CHAPERONE"/>
    <property type="match status" value="1"/>
</dbReference>
<feature type="chain" id="PRO_5012896671" evidence="8">
    <location>
        <begin position="20"/>
        <end position="237"/>
    </location>
</feature>
<dbReference type="Pfam" id="PF02753">
    <property type="entry name" value="PapD_C"/>
    <property type="match status" value="1"/>
</dbReference>
<dbReference type="PANTHER" id="PTHR30251:SF10">
    <property type="entry name" value="FIMBRIAL CHAPERONE YEHC-RELATED"/>
    <property type="match status" value="1"/>
</dbReference>
<evidence type="ECO:0000256" key="2">
    <source>
        <dbReference type="ARBA" id="ARBA00007399"/>
    </source>
</evidence>
<dbReference type="InterPro" id="IPR018046">
    <property type="entry name" value="Pili_assmbl_chaperone_CS"/>
</dbReference>
<comment type="similarity">
    <text evidence="2 7">Belongs to the periplasmic pilus chaperone family.</text>
</comment>